<organism evidence="1 2">
    <name type="scientific">Acholeplasma hippikon</name>
    <dbReference type="NCBI Taxonomy" id="264636"/>
    <lineage>
        <taxon>Bacteria</taxon>
        <taxon>Bacillati</taxon>
        <taxon>Mycoplasmatota</taxon>
        <taxon>Mollicutes</taxon>
        <taxon>Acholeplasmatales</taxon>
        <taxon>Acholeplasmataceae</taxon>
        <taxon>Acholeplasma</taxon>
    </lineage>
</organism>
<dbReference type="EMBL" id="LR215050">
    <property type="protein sequence ID" value="VEU82766.1"/>
    <property type="molecule type" value="Genomic_DNA"/>
</dbReference>
<keyword evidence="2" id="KW-1185">Reference proteome</keyword>
<proteinExistence type="predicted"/>
<dbReference type="RefSeq" id="WP_035368382.1">
    <property type="nucleotide sequence ID" value="NZ_LR215050.1"/>
</dbReference>
<sequence length="197" mass="22925">MENLEKQTKKETKVVVEQPKFVELKNLTNEDVKNLPIINAKFRRSINASGLNTGIILPLEPTTLYIPLLSSMRNANGKSRQLSYFLPDTFISIMLELGLKEKDEQGKQVNEWLHPVAIRFVKGKYLNSDKEYYSIEVVFKQYKYHVQFLNPQQVKILETLSEQGKLLDRAKKPYKVNWIERPEAIGEVESDESEFTF</sequence>
<reference evidence="1 2" key="1">
    <citation type="submission" date="2019-01" db="EMBL/GenBank/DDBJ databases">
        <authorList>
            <consortium name="Pathogen Informatics"/>
        </authorList>
    </citation>
    <scope>NUCLEOTIDE SEQUENCE [LARGE SCALE GENOMIC DNA]</scope>
    <source>
        <strain evidence="1 2">NCTC10172</strain>
    </source>
</reference>
<gene>
    <name evidence="1" type="ORF">NCTC10172_00789</name>
</gene>
<dbReference type="AlphaFoldDB" id="A0A449BJX0"/>
<dbReference type="Proteomes" id="UP000290909">
    <property type="component" value="Chromosome"/>
</dbReference>
<protein>
    <submittedName>
        <fullName evidence="1">Uncharacterized protein</fullName>
    </submittedName>
</protein>
<evidence type="ECO:0000313" key="2">
    <source>
        <dbReference type="Proteomes" id="UP000290909"/>
    </source>
</evidence>
<dbReference type="KEGG" id="ahk:NCTC10172_00789"/>
<accession>A0A449BJX0</accession>
<name>A0A449BJX0_9MOLU</name>
<evidence type="ECO:0000313" key="1">
    <source>
        <dbReference type="EMBL" id="VEU82766.1"/>
    </source>
</evidence>
<dbReference type="STRING" id="1408416.GCA_000702765_00227"/>